<evidence type="ECO:0000313" key="2">
    <source>
        <dbReference type="Proteomes" id="UP000887564"/>
    </source>
</evidence>
<keyword evidence="1" id="KW-0812">Transmembrane</keyword>
<dbReference type="Proteomes" id="UP000887564">
    <property type="component" value="Unplaced"/>
</dbReference>
<protein>
    <submittedName>
        <fullName evidence="3">Uncharacterized protein</fullName>
    </submittedName>
</protein>
<feature type="transmembrane region" description="Helical" evidence="1">
    <location>
        <begin position="27"/>
        <end position="48"/>
    </location>
</feature>
<keyword evidence="1" id="KW-0472">Membrane</keyword>
<name>A0A914RK97_PAREQ</name>
<evidence type="ECO:0000256" key="1">
    <source>
        <dbReference type="SAM" id="Phobius"/>
    </source>
</evidence>
<proteinExistence type="predicted"/>
<dbReference type="WBParaSite" id="PEQ_0000226701-mRNA-1">
    <property type="protein sequence ID" value="PEQ_0000226701-mRNA-1"/>
    <property type="gene ID" value="PEQ_0000226701"/>
</dbReference>
<sequence>MFSVIRIRVAKSKVWTQNFEKAELRCFVHVDCILLCLYGLHIIPLYLLQTELLSRMRDQEDIPKEDVSNVQSVLERAAPLQIDAEAVRELMQKIHAMMQKAFLFGAVGDYSETFP</sequence>
<organism evidence="2 3">
    <name type="scientific">Parascaris equorum</name>
    <name type="common">Equine roundworm</name>
    <dbReference type="NCBI Taxonomy" id="6256"/>
    <lineage>
        <taxon>Eukaryota</taxon>
        <taxon>Metazoa</taxon>
        <taxon>Ecdysozoa</taxon>
        <taxon>Nematoda</taxon>
        <taxon>Chromadorea</taxon>
        <taxon>Rhabditida</taxon>
        <taxon>Spirurina</taxon>
        <taxon>Ascaridomorpha</taxon>
        <taxon>Ascaridoidea</taxon>
        <taxon>Ascarididae</taxon>
        <taxon>Parascaris</taxon>
    </lineage>
</organism>
<keyword evidence="1" id="KW-1133">Transmembrane helix</keyword>
<dbReference type="AlphaFoldDB" id="A0A914RK97"/>
<reference evidence="3" key="1">
    <citation type="submission" date="2022-11" db="UniProtKB">
        <authorList>
            <consortium name="WormBaseParasite"/>
        </authorList>
    </citation>
    <scope>IDENTIFICATION</scope>
</reference>
<keyword evidence="2" id="KW-1185">Reference proteome</keyword>
<evidence type="ECO:0000313" key="3">
    <source>
        <dbReference type="WBParaSite" id="PEQ_0000226701-mRNA-1"/>
    </source>
</evidence>
<accession>A0A914RK97</accession>